<comment type="caution">
    <text evidence="1">The sequence shown here is derived from an EMBL/GenBank/DDBJ whole genome shotgun (WGS) entry which is preliminary data.</text>
</comment>
<name>A0ABX0QEW9_9BACT</name>
<protein>
    <recommendedName>
        <fullName evidence="3">UspA domain-containing protein</fullName>
    </recommendedName>
</protein>
<dbReference type="Proteomes" id="UP000606008">
    <property type="component" value="Unassembled WGS sequence"/>
</dbReference>
<proteinExistence type="predicted"/>
<evidence type="ECO:0000313" key="1">
    <source>
        <dbReference type="EMBL" id="NID10726.1"/>
    </source>
</evidence>
<keyword evidence="2" id="KW-1185">Reference proteome</keyword>
<sequence>MQTALYITDCSIDSALALRDRLAISPNVPFRLTIVHPYDLAPDQPLNKVILREARQAAATRLTNWKTALGDTRANSLKTELLFASPELALRIHLLIRQYDAVFIDGQWILSPQELADLLAQTGTQLHYLTTDAPELTA</sequence>
<dbReference type="EMBL" id="WAEL01000003">
    <property type="protein sequence ID" value="NID10726.1"/>
    <property type="molecule type" value="Genomic_DNA"/>
</dbReference>
<evidence type="ECO:0008006" key="3">
    <source>
        <dbReference type="Google" id="ProtNLM"/>
    </source>
</evidence>
<organism evidence="1 2">
    <name type="scientific">Fibrivirga algicola</name>
    <dbReference type="NCBI Taxonomy" id="2950420"/>
    <lineage>
        <taxon>Bacteria</taxon>
        <taxon>Pseudomonadati</taxon>
        <taxon>Bacteroidota</taxon>
        <taxon>Cytophagia</taxon>
        <taxon>Cytophagales</taxon>
        <taxon>Spirosomataceae</taxon>
        <taxon>Fibrivirga</taxon>
    </lineage>
</organism>
<evidence type="ECO:0000313" key="2">
    <source>
        <dbReference type="Proteomes" id="UP000606008"/>
    </source>
</evidence>
<gene>
    <name evidence="1" type="ORF">F7231_11140</name>
</gene>
<dbReference type="RefSeq" id="WP_166691943.1">
    <property type="nucleotide sequence ID" value="NZ_WAEL01000003.1"/>
</dbReference>
<reference evidence="2" key="2">
    <citation type="submission" date="2023-07" db="EMBL/GenBank/DDBJ databases">
        <authorList>
            <person name="Jung D.-H."/>
        </authorList>
    </citation>
    <scope>NUCLEOTIDE SEQUENCE [LARGE SCALE GENOMIC DNA]</scope>
    <source>
        <strain evidence="2">JA-25</strain>
    </source>
</reference>
<accession>A0ABX0QEW9</accession>
<reference evidence="2" key="1">
    <citation type="submission" date="2019-09" db="EMBL/GenBank/DDBJ databases">
        <authorList>
            <person name="Jung D.-H."/>
        </authorList>
    </citation>
    <scope>NUCLEOTIDE SEQUENCE [LARGE SCALE GENOMIC DNA]</scope>
    <source>
        <strain evidence="2">JA-25</strain>
    </source>
</reference>